<dbReference type="SMART" id="SM00032">
    <property type="entry name" value="CCP"/>
    <property type="match status" value="3"/>
</dbReference>
<dbReference type="SUPFAM" id="SSF48726">
    <property type="entry name" value="Immunoglobulin"/>
    <property type="match status" value="2"/>
</dbReference>
<evidence type="ECO:0000256" key="2">
    <source>
        <dbReference type="ARBA" id="ARBA00023136"/>
    </source>
</evidence>
<dbReference type="PANTHER" id="PTHR11640:SF31">
    <property type="entry name" value="IRREGULAR CHIASM C-ROUGHEST PROTEIN-RELATED"/>
    <property type="match status" value="1"/>
</dbReference>
<evidence type="ECO:0000313" key="10">
    <source>
        <dbReference type="EMBL" id="TRY76341.1"/>
    </source>
</evidence>
<comment type="subcellular location">
    <subcellularLocation>
        <location evidence="1">Membrane</location>
        <topology evidence="1">Single-pass type I membrane protein</topology>
    </subcellularLocation>
</comment>
<dbReference type="Pfam" id="PF00084">
    <property type="entry name" value="Sushi"/>
    <property type="match status" value="2"/>
</dbReference>
<dbReference type="GO" id="GO:0005886">
    <property type="term" value="C:plasma membrane"/>
    <property type="evidence" value="ECO:0007669"/>
    <property type="project" value="TreeGrafter"/>
</dbReference>
<keyword evidence="2" id="KW-0472">Membrane</keyword>
<dbReference type="SUPFAM" id="SSF57535">
    <property type="entry name" value="Complement control module/SCR domain"/>
    <property type="match status" value="3"/>
</dbReference>
<feature type="compositionally biased region" description="Low complexity" evidence="7">
    <location>
        <begin position="642"/>
        <end position="656"/>
    </location>
</feature>
<dbReference type="Gene3D" id="2.60.40.10">
    <property type="entry name" value="Immunoglobulins"/>
    <property type="match status" value="2"/>
</dbReference>
<name>A0A553PF91_TIGCA</name>
<sequence length="866" mass="95966">MGSQLVFELEMDQTLFKSEAFIQEKTTCHSPFIENGQVEGEFNGDMFVGTAKCDPQYELVGKSLIKCQAGIWSAEVPVCTRIGGCDPDDLPEVPNGRKHILRRFRGSVVRYRCLGGFQIYGQSRVHCLGSEWSQTLAPICARRGCDQTQFKEIPHGETKSQMKGAVYLFRCEPGAMLVGSPTLFCDGRHWNDTLPECVIAPEPPLVTITLDGEPVSPQSIEVGQMVTLVCKAQSGHPDPELTFYRNSAQIGVPRKQRNLFKFRAMEGDNNAVFSCTAYNGFSAVSRSDVSLNVNFAPGKVEIQGPSQLVLDQFKEDLTIHCVSAPSNPITRLKFQIQDPNEDMPSIVDPTDGDSDTNLVVDSSSLTEYSGEHGGWVTSVSIILSLEQTLNRKNGLTIDCLGENGVSPRPMEDSLSLTREFPPGKVSVRGPSKMKAVGSAQFSCQSSPAQPAPKLAWRVEMGGKSVAKFNGEHVETKVTSEGLMAATTLTLNVEDLILRLPRQTISSPDLVVECFAAHPSLGEDFIAYAHMVEVLYPPGLPNISGVHSGEQMETGSPRELTCMSKPAGHPPARIQWFMGNQMMESHYSVEGDVALAQVTFVPQIEFNGSELRCEAINEAIGSPVSQTIRLDLTTNQRFIEVTTSTSTTSTSTEATTTTKEEEEEEEEEVEEEVEEEEEEEEEMASPIPIETTTTSTTSTPETSFKFLDRDYTEEDLDSFYGPNHKTDHVGDIYEYLRNPPPIDAVKLNVSYYDDNDEYFYEDDYNYDEENYMYQYPDDLVVPDNLGVHPELIHEDLFKHKVAFSPPTPEPPKPKKTEENSFGRRQNEVYHPKDSPYTASSPPRIKATGLTTIVCFLCILSTVTLVAL</sequence>
<feature type="region of interest" description="Disordered" evidence="7">
    <location>
        <begin position="408"/>
        <end position="428"/>
    </location>
</feature>
<dbReference type="PROSITE" id="PS50923">
    <property type="entry name" value="SUSHI"/>
    <property type="match status" value="3"/>
</dbReference>
<dbReference type="GO" id="GO:0098609">
    <property type="term" value="P:cell-cell adhesion"/>
    <property type="evidence" value="ECO:0007669"/>
    <property type="project" value="TreeGrafter"/>
</dbReference>
<dbReference type="InterPro" id="IPR035976">
    <property type="entry name" value="Sushi/SCR/CCP_sf"/>
</dbReference>
<dbReference type="EMBL" id="VCGU01000004">
    <property type="protein sequence ID" value="TRY76341.1"/>
    <property type="molecule type" value="Genomic_DNA"/>
</dbReference>
<dbReference type="PROSITE" id="PS50835">
    <property type="entry name" value="IG_LIKE"/>
    <property type="match status" value="2"/>
</dbReference>
<evidence type="ECO:0000313" key="11">
    <source>
        <dbReference type="Proteomes" id="UP000318571"/>
    </source>
</evidence>
<evidence type="ECO:0000256" key="7">
    <source>
        <dbReference type="SAM" id="MobiDB-lite"/>
    </source>
</evidence>
<dbReference type="InterPro" id="IPR013783">
    <property type="entry name" value="Ig-like_fold"/>
</dbReference>
<feature type="domain" description="Sushi" evidence="9">
    <location>
        <begin position="26"/>
        <end position="81"/>
    </location>
</feature>
<feature type="domain" description="Sushi" evidence="9">
    <location>
        <begin position="83"/>
        <end position="142"/>
    </location>
</feature>
<dbReference type="InterPro" id="IPR000436">
    <property type="entry name" value="Sushi_SCR_CCP_dom"/>
</dbReference>
<accession>A0A553PF91</accession>
<dbReference type="Proteomes" id="UP000318571">
    <property type="component" value="Chromosome 5"/>
</dbReference>
<feature type="compositionally biased region" description="Basic and acidic residues" evidence="7">
    <location>
        <begin position="810"/>
        <end position="832"/>
    </location>
</feature>
<evidence type="ECO:0000256" key="1">
    <source>
        <dbReference type="ARBA" id="ARBA00004479"/>
    </source>
</evidence>
<dbReference type="PANTHER" id="PTHR11640">
    <property type="entry name" value="NEPHRIN"/>
    <property type="match status" value="1"/>
</dbReference>
<feature type="domain" description="Sushi" evidence="9">
    <location>
        <begin position="143"/>
        <end position="199"/>
    </location>
</feature>
<feature type="disulfide bond" evidence="6">
    <location>
        <begin position="113"/>
        <end position="140"/>
    </location>
</feature>
<evidence type="ECO:0000256" key="4">
    <source>
        <dbReference type="ARBA" id="ARBA00023180"/>
    </source>
</evidence>
<dbReference type="GO" id="GO:0005911">
    <property type="term" value="C:cell-cell junction"/>
    <property type="evidence" value="ECO:0007669"/>
    <property type="project" value="TreeGrafter"/>
</dbReference>
<dbReference type="InterPro" id="IPR007110">
    <property type="entry name" value="Ig-like_dom"/>
</dbReference>
<evidence type="ECO:0008006" key="12">
    <source>
        <dbReference type="Google" id="ProtNLM"/>
    </source>
</evidence>
<organism evidence="10 11">
    <name type="scientific">Tigriopus californicus</name>
    <name type="common">Marine copepod</name>
    <dbReference type="NCBI Taxonomy" id="6832"/>
    <lineage>
        <taxon>Eukaryota</taxon>
        <taxon>Metazoa</taxon>
        <taxon>Ecdysozoa</taxon>
        <taxon>Arthropoda</taxon>
        <taxon>Crustacea</taxon>
        <taxon>Multicrustacea</taxon>
        <taxon>Hexanauplia</taxon>
        <taxon>Copepoda</taxon>
        <taxon>Harpacticoida</taxon>
        <taxon>Harpacticidae</taxon>
        <taxon>Tigriopus</taxon>
    </lineage>
</organism>
<evidence type="ECO:0000256" key="3">
    <source>
        <dbReference type="ARBA" id="ARBA00023157"/>
    </source>
</evidence>
<dbReference type="CDD" id="cd00033">
    <property type="entry name" value="CCP"/>
    <property type="match status" value="3"/>
</dbReference>
<keyword evidence="5" id="KW-0393">Immunoglobulin domain</keyword>
<feature type="region of interest" description="Disordered" evidence="7">
    <location>
        <begin position="642"/>
        <end position="702"/>
    </location>
</feature>
<dbReference type="InterPro" id="IPR036179">
    <property type="entry name" value="Ig-like_dom_sf"/>
</dbReference>
<keyword evidence="6" id="KW-0768">Sushi</keyword>
<proteinExistence type="predicted"/>
<evidence type="ECO:0000256" key="6">
    <source>
        <dbReference type="PROSITE-ProRule" id="PRU00302"/>
    </source>
</evidence>
<protein>
    <recommendedName>
        <fullName evidence="12">Ig-like domain-containing protein</fullName>
    </recommendedName>
</protein>
<dbReference type="InterPro" id="IPR051275">
    <property type="entry name" value="Cell_adhesion_signaling"/>
</dbReference>
<feature type="domain" description="Ig-like" evidence="8">
    <location>
        <begin position="540"/>
        <end position="628"/>
    </location>
</feature>
<dbReference type="GO" id="GO:0050839">
    <property type="term" value="F:cell adhesion molecule binding"/>
    <property type="evidence" value="ECO:0007669"/>
    <property type="project" value="TreeGrafter"/>
</dbReference>
<comment type="caution">
    <text evidence="10">The sequence shown here is derived from an EMBL/GenBank/DDBJ whole genome shotgun (WGS) entry which is preliminary data.</text>
</comment>
<comment type="caution">
    <text evidence="6">Lacks conserved residue(s) required for the propagation of feature annotation.</text>
</comment>
<evidence type="ECO:0000256" key="5">
    <source>
        <dbReference type="ARBA" id="ARBA00023319"/>
    </source>
</evidence>
<dbReference type="Pfam" id="PF13895">
    <property type="entry name" value="Ig_2"/>
    <property type="match status" value="1"/>
</dbReference>
<feature type="compositionally biased region" description="Low complexity" evidence="7">
    <location>
        <begin position="684"/>
        <end position="702"/>
    </location>
</feature>
<dbReference type="STRING" id="6832.A0A553PF91"/>
<evidence type="ECO:0000259" key="8">
    <source>
        <dbReference type="PROSITE" id="PS50835"/>
    </source>
</evidence>
<feature type="region of interest" description="Disordered" evidence="7">
    <location>
        <begin position="802"/>
        <end position="840"/>
    </location>
</feature>
<dbReference type="AlphaFoldDB" id="A0A553PF91"/>
<keyword evidence="11" id="KW-1185">Reference proteome</keyword>
<reference evidence="10 11" key="1">
    <citation type="journal article" date="2018" name="Nat. Ecol. Evol.">
        <title>Genomic signatures of mitonuclear coevolution across populations of Tigriopus californicus.</title>
        <authorList>
            <person name="Barreto F.S."/>
            <person name="Watson E.T."/>
            <person name="Lima T.G."/>
            <person name="Willett C.S."/>
            <person name="Edmands S."/>
            <person name="Li W."/>
            <person name="Burton R.S."/>
        </authorList>
    </citation>
    <scope>NUCLEOTIDE SEQUENCE [LARGE SCALE GENOMIC DNA]</scope>
    <source>
        <strain evidence="10 11">San Diego</strain>
    </source>
</reference>
<keyword evidence="3 6" id="KW-1015">Disulfide bond</keyword>
<feature type="domain" description="Ig-like" evidence="8">
    <location>
        <begin position="204"/>
        <end position="292"/>
    </location>
</feature>
<gene>
    <name evidence="10" type="ORF">TCAL_08352</name>
</gene>
<feature type="compositionally biased region" description="Acidic residues" evidence="7">
    <location>
        <begin position="659"/>
        <end position="682"/>
    </location>
</feature>
<keyword evidence="4" id="KW-0325">Glycoprotein</keyword>
<dbReference type="Gene3D" id="2.10.70.10">
    <property type="entry name" value="Complement Module, domain 1"/>
    <property type="match status" value="3"/>
</dbReference>
<evidence type="ECO:0000259" key="9">
    <source>
        <dbReference type="PROSITE" id="PS50923"/>
    </source>
</evidence>